<evidence type="ECO:0008006" key="4">
    <source>
        <dbReference type="Google" id="ProtNLM"/>
    </source>
</evidence>
<evidence type="ECO:0000313" key="2">
    <source>
        <dbReference type="EMBL" id="GAA4426922.1"/>
    </source>
</evidence>
<dbReference type="InterPro" id="IPR036709">
    <property type="entry name" value="Autotransporte_beta_dom_sf"/>
</dbReference>
<proteinExistence type="predicted"/>
<dbReference type="EMBL" id="BAABHC010000004">
    <property type="protein sequence ID" value="GAA4426922.1"/>
    <property type="molecule type" value="Genomic_DNA"/>
</dbReference>
<dbReference type="SUPFAM" id="SSF103515">
    <property type="entry name" value="Autotransporter"/>
    <property type="match status" value="1"/>
</dbReference>
<reference evidence="3" key="1">
    <citation type="journal article" date="2019" name="Int. J. Syst. Evol. Microbiol.">
        <title>The Global Catalogue of Microorganisms (GCM) 10K type strain sequencing project: providing services to taxonomists for standard genome sequencing and annotation.</title>
        <authorList>
            <consortium name="The Broad Institute Genomics Platform"/>
            <consortium name="The Broad Institute Genome Sequencing Center for Infectious Disease"/>
            <person name="Wu L."/>
            <person name="Ma J."/>
        </authorList>
    </citation>
    <scope>NUCLEOTIDE SEQUENCE [LARGE SCALE GENOMIC DNA]</scope>
    <source>
        <strain evidence="3">JCM 17926</strain>
    </source>
</reference>
<sequence length="213" mass="23669">MTLIHMRTLFLSAFFLFSVFASAQENQSYLIPAKVKQGSILLGGNLNASAYSTTKELDLPVGREEGTNILANLHGKSAYFLQHDFALGLIISLEHESFSINTEGEAEKFRRTMMLAGPFARYYLDNGIFGELSVQGGLLNFSTGDKSNLFEGGLGVGYAYFINQRISLEPTLSFRYFKEWRGGKSNTTLGPMVGFGIQAYILRRRAHVIKEAL</sequence>
<keyword evidence="3" id="KW-1185">Reference proteome</keyword>
<feature type="signal peptide" evidence="1">
    <location>
        <begin position="1"/>
        <end position="23"/>
    </location>
</feature>
<evidence type="ECO:0000256" key="1">
    <source>
        <dbReference type="SAM" id="SignalP"/>
    </source>
</evidence>
<organism evidence="2 3">
    <name type="scientific">Pontibacter saemangeumensis</name>
    <dbReference type="NCBI Taxonomy" id="1084525"/>
    <lineage>
        <taxon>Bacteria</taxon>
        <taxon>Pseudomonadati</taxon>
        <taxon>Bacteroidota</taxon>
        <taxon>Cytophagia</taxon>
        <taxon>Cytophagales</taxon>
        <taxon>Hymenobacteraceae</taxon>
        <taxon>Pontibacter</taxon>
    </lineage>
</organism>
<evidence type="ECO:0000313" key="3">
    <source>
        <dbReference type="Proteomes" id="UP001500552"/>
    </source>
</evidence>
<accession>A0ABP8LDE7</accession>
<name>A0ABP8LDE7_9BACT</name>
<keyword evidence="1" id="KW-0732">Signal</keyword>
<dbReference type="Proteomes" id="UP001500552">
    <property type="component" value="Unassembled WGS sequence"/>
</dbReference>
<comment type="caution">
    <text evidence="2">The sequence shown here is derived from an EMBL/GenBank/DDBJ whole genome shotgun (WGS) entry which is preliminary data.</text>
</comment>
<feature type="chain" id="PRO_5046534921" description="Outer membrane protein beta-barrel domain-containing protein" evidence="1">
    <location>
        <begin position="24"/>
        <end position="213"/>
    </location>
</feature>
<gene>
    <name evidence="2" type="ORF">GCM10023188_09480</name>
</gene>
<protein>
    <recommendedName>
        <fullName evidence="4">Outer membrane protein beta-barrel domain-containing protein</fullName>
    </recommendedName>
</protein>